<evidence type="ECO:0000313" key="1">
    <source>
        <dbReference type="EMBL" id="KAF9452847.1"/>
    </source>
</evidence>
<dbReference type="AlphaFoldDB" id="A0A9P5XLY9"/>
<comment type="caution">
    <text evidence="1">The sequence shown here is derived from an EMBL/GenBank/DDBJ whole genome shotgun (WGS) entry which is preliminary data.</text>
</comment>
<keyword evidence="2" id="KW-1185">Reference proteome</keyword>
<reference evidence="1" key="1">
    <citation type="submission" date="2020-11" db="EMBL/GenBank/DDBJ databases">
        <authorList>
            <consortium name="DOE Joint Genome Institute"/>
            <person name="Ahrendt S."/>
            <person name="Riley R."/>
            <person name="Andreopoulos W."/>
            <person name="Labutti K."/>
            <person name="Pangilinan J."/>
            <person name="Ruiz-Duenas F.J."/>
            <person name="Barrasa J.M."/>
            <person name="Sanchez-Garcia M."/>
            <person name="Camarero S."/>
            <person name="Miyauchi S."/>
            <person name="Serrano A."/>
            <person name="Linde D."/>
            <person name="Babiker R."/>
            <person name="Drula E."/>
            <person name="Ayuso-Fernandez I."/>
            <person name="Pacheco R."/>
            <person name="Padilla G."/>
            <person name="Ferreira P."/>
            <person name="Barriuso J."/>
            <person name="Kellner H."/>
            <person name="Castanera R."/>
            <person name="Alfaro M."/>
            <person name="Ramirez L."/>
            <person name="Pisabarro A.G."/>
            <person name="Kuo A."/>
            <person name="Tritt A."/>
            <person name="Lipzen A."/>
            <person name="He G."/>
            <person name="Yan M."/>
            <person name="Ng V."/>
            <person name="Cullen D."/>
            <person name="Martin F."/>
            <person name="Rosso M.-N."/>
            <person name="Henrissat B."/>
            <person name="Hibbett D."/>
            <person name="Martinez A.T."/>
            <person name="Grigoriev I.V."/>
        </authorList>
    </citation>
    <scope>NUCLEOTIDE SEQUENCE</scope>
    <source>
        <strain evidence="1">MF-IS2</strain>
    </source>
</reference>
<accession>A0A9P5XLY9</accession>
<dbReference type="EMBL" id="MU151067">
    <property type="protein sequence ID" value="KAF9452847.1"/>
    <property type="molecule type" value="Genomic_DNA"/>
</dbReference>
<evidence type="ECO:0000313" key="2">
    <source>
        <dbReference type="Proteomes" id="UP000807342"/>
    </source>
</evidence>
<proteinExistence type="predicted"/>
<dbReference type="OrthoDB" id="3237970at2759"/>
<sequence>MRPSVVRLVRIIPRKALDPAAAKVVNAPPPQIQEIQQPTVLDLLRKQRETAGAEWPANIRIEPVVKKEAFKPVQAEVRTQLKKLLKER</sequence>
<organism evidence="1 2">
    <name type="scientific">Macrolepiota fuliginosa MF-IS2</name>
    <dbReference type="NCBI Taxonomy" id="1400762"/>
    <lineage>
        <taxon>Eukaryota</taxon>
        <taxon>Fungi</taxon>
        <taxon>Dikarya</taxon>
        <taxon>Basidiomycota</taxon>
        <taxon>Agaricomycotina</taxon>
        <taxon>Agaricomycetes</taxon>
        <taxon>Agaricomycetidae</taxon>
        <taxon>Agaricales</taxon>
        <taxon>Agaricineae</taxon>
        <taxon>Agaricaceae</taxon>
        <taxon>Macrolepiota</taxon>
    </lineage>
</organism>
<protein>
    <submittedName>
        <fullName evidence="1">Uncharacterized protein</fullName>
    </submittedName>
</protein>
<dbReference type="Proteomes" id="UP000807342">
    <property type="component" value="Unassembled WGS sequence"/>
</dbReference>
<name>A0A9P5XLY9_9AGAR</name>
<gene>
    <name evidence="1" type="ORF">P691DRAFT_149678</name>
</gene>